<dbReference type="Proteomes" id="UP000235786">
    <property type="component" value="Unassembled WGS sequence"/>
</dbReference>
<reference evidence="2 3" key="1">
    <citation type="submission" date="2016-04" db="EMBL/GenBank/DDBJ databases">
        <title>A degradative enzymes factory behind the ericoid mycorrhizal symbiosis.</title>
        <authorList>
            <consortium name="DOE Joint Genome Institute"/>
            <person name="Martino E."/>
            <person name="Morin E."/>
            <person name="Grelet G."/>
            <person name="Kuo A."/>
            <person name="Kohler A."/>
            <person name="Daghino S."/>
            <person name="Barry K."/>
            <person name="Choi C."/>
            <person name="Cichocki N."/>
            <person name="Clum A."/>
            <person name="Copeland A."/>
            <person name="Hainaut M."/>
            <person name="Haridas S."/>
            <person name="Labutti K."/>
            <person name="Lindquist E."/>
            <person name="Lipzen A."/>
            <person name="Khouja H.-R."/>
            <person name="Murat C."/>
            <person name="Ohm R."/>
            <person name="Olson A."/>
            <person name="Spatafora J."/>
            <person name="Veneault-Fourrey C."/>
            <person name="Henrissat B."/>
            <person name="Grigoriev I."/>
            <person name="Martin F."/>
            <person name="Perotto S."/>
        </authorList>
    </citation>
    <scope>NUCLEOTIDE SEQUENCE [LARGE SCALE GENOMIC DNA]</scope>
    <source>
        <strain evidence="2 3">F</strain>
    </source>
</reference>
<dbReference type="Gene3D" id="1.10.530.10">
    <property type="match status" value="1"/>
</dbReference>
<feature type="region of interest" description="Disordered" evidence="1">
    <location>
        <begin position="1"/>
        <end position="21"/>
    </location>
</feature>
<name>A0A2J6RD33_HYAVF</name>
<protein>
    <recommendedName>
        <fullName evidence="4">Transglycosylase SLT domain-containing protein</fullName>
    </recommendedName>
</protein>
<dbReference type="InterPro" id="IPR023346">
    <property type="entry name" value="Lysozyme-like_dom_sf"/>
</dbReference>
<evidence type="ECO:0000256" key="1">
    <source>
        <dbReference type="SAM" id="MobiDB-lite"/>
    </source>
</evidence>
<dbReference type="OrthoDB" id="1193027at2759"/>
<sequence length="269" mass="28763">PPTFPTDNNFTITTGGTNGNQGAHVITPATISRAISTANTLATRNGVGSAVTGAGLDWYNSDFSTGNSGYDDPQYYYCFNGPASNFPPFANWMNFYDMFDLNQNDQMVYEESGPIQGDIWNAIVSVSQNSLVDARFILAIIMQESTGNVYVECTNNGVENCGLMQAYAGSVSFDPSNPQGSITQMVVDGTQGTSQGPGLVQWFNDQDYVNDNTGGNPYNVARGYNSGSIDFSNLSDGLGSTPSYVSDIANRLQGWNGNDGEGYRAACGF</sequence>
<accession>A0A2J6RD33</accession>
<dbReference type="EMBL" id="KZ613951">
    <property type="protein sequence ID" value="PMD36428.1"/>
    <property type="molecule type" value="Genomic_DNA"/>
</dbReference>
<proteinExistence type="predicted"/>
<evidence type="ECO:0008006" key="4">
    <source>
        <dbReference type="Google" id="ProtNLM"/>
    </source>
</evidence>
<evidence type="ECO:0000313" key="2">
    <source>
        <dbReference type="EMBL" id="PMD36428.1"/>
    </source>
</evidence>
<dbReference type="AlphaFoldDB" id="A0A2J6RD33"/>
<keyword evidence="3" id="KW-1185">Reference proteome</keyword>
<dbReference type="SUPFAM" id="SSF53955">
    <property type="entry name" value="Lysozyme-like"/>
    <property type="match status" value="1"/>
</dbReference>
<evidence type="ECO:0000313" key="3">
    <source>
        <dbReference type="Proteomes" id="UP000235786"/>
    </source>
</evidence>
<feature type="non-terminal residue" evidence="2">
    <location>
        <position position="1"/>
    </location>
</feature>
<gene>
    <name evidence="2" type="ORF">L207DRAFT_434794</name>
</gene>
<organism evidence="2 3">
    <name type="scientific">Hyaloscypha variabilis (strain UAMH 11265 / GT02V1 / F)</name>
    <name type="common">Meliniomyces variabilis</name>
    <dbReference type="NCBI Taxonomy" id="1149755"/>
    <lineage>
        <taxon>Eukaryota</taxon>
        <taxon>Fungi</taxon>
        <taxon>Dikarya</taxon>
        <taxon>Ascomycota</taxon>
        <taxon>Pezizomycotina</taxon>
        <taxon>Leotiomycetes</taxon>
        <taxon>Helotiales</taxon>
        <taxon>Hyaloscyphaceae</taxon>
        <taxon>Hyaloscypha</taxon>
        <taxon>Hyaloscypha variabilis</taxon>
    </lineage>
</organism>